<dbReference type="GO" id="GO:0016491">
    <property type="term" value="F:oxidoreductase activity"/>
    <property type="evidence" value="ECO:0007669"/>
    <property type="project" value="UniProtKB-KW"/>
</dbReference>
<dbReference type="OrthoDB" id="191139at2759"/>
<sequence length="327" mass="35273">MSSPLPYNRQNATASGIAADNASQIAGKIVLTTGVSPGGLGAAFVEYISKHKPALLILAGRSPAKLQATADKIASNPDSADVETRLLSLDLASQEQIREAAKEVLTYPEDHIDVVVNSAGLMAGPHAKTKEGIELQFGGNHIGHFLFTNLIMPKVLASKSPRVVNVSSSGHRLGPVRFEDWNFQDGKVYKQWEAYGQSKAANILYSKALAQKLGSKGLRAYSLHPGVFFGTGLSPDIQQADFDEFKARDIEIGALKDGEEVTFDVKDIDSFTSTNVVAAFDPRLDGHNGAYLEDANIAEPWPTATSLEDAEKLWKLSEKLVGQTFDF</sequence>
<protein>
    <submittedName>
        <fullName evidence="4">Short-chain dehydrogenase</fullName>
    </submittedName>
</protein>
<evidence type="ECO:0000256" key="2">
    <source>
        <dbReference type="ARBA" id="ARBA00023002"/>
    </source>
</evidence>
<evidence type="ECO:0000256" key="3">
    <source>
        <dbReference type="RuleBase" id="RU000363"/>
    </source>
</evidence>
<dbReference type="Proteomes" id="UP000240883">
    <property type="component" value="Unassembled WGS sequence"/>
</dbReference>
<comment type="similarity">
    <text evidence="1 3">Belongs to the short-chain dehydrogenases/reductases (SDR) family.</text>
</comment>
<evidence type="ECO:0000313" key="4">
    <source>
        <dbReference type="EMBL" id="PSN62465.1"/>
    </source>
</evidence>
<proteinExistence type="inferred from homology"/>
<accession>A0A2T2NAJ5</accession>
<dbReference type="SUPFAM" id="SSF51735">
    <property type="entry name" value="NAD(P)-binding Rossmann-fold domains"/>
    <property type="match status" value="1"/>
</dbReference>
<organism evidence="4 5">
    <name type="scientific">Corynespora cassiicola Philippines</name>
    <dbReference type="NCBI Taxonomy" id="1448308"/>
    <lineage>
        <taxon>Eukaryota</taxon>
        <taxon>Fungi</taxon>
        <taxon>Dikarya</taxon>
        <taxon>Ascomycota</taxon>
        <taxon>Pezizomycotina</taxon>
        <taxon>Dothideomycetes</taxon>
        <taxon>Pleosporomycetidae</taxon>
        <taxon>Pleosporales</taxon>
        <taxon>Corynesporascaceae</taxon>
        <taxon>Corynespora</taxon>
    </lineage>
</organism>
<dbReference type="PANTHER" id="PTHR24320:SF283">
    <property type="entry name" value="RETINOL DEHYDROGENASE 11"/>
    <property type="match status" value="1"/>
</dbReference>
<dbReference type="InterPro" id="IPR002347">
    <property type="entry name" value="SDR_fam"/>
</dbReference>
<dbReference type="InterPro" id="IPR036291">
    <property type="entry name" value="NAD(P)-bd_dom_sf"/>
</dbReference>
<evidence type="ECO:0000256" key="1">
    <source>
        <dbReference type="ARBA" id="ARBA00006484"/>
    </source>
</evidence>
<name>A0A2T2NAJ5_CORCC</name>
<reference evidence="4 5" key="1">
    <citation type="journal article" date="2018" name="Front. Microbiol.">
        <title>Genome-Wide Analysis of Corynespora cassiicola Leaf Fall Disease Putative Effectors.</title>
        <authorList>
            <person name="Lopez D."/>
            <person name="Ribeiro S."/>
            <person name="Label P."/>
            <person name="Fumanal B."/>
            <person name="Venisse J.S."/>
            <person name="Kohler A."/>
            <person name="de Oliveira R.R."/>
            <person name="Labutti K."/>
            <person name="Lipzen A."/>
            <person name="Lail K."/>
            <person name="Bauer D."/>
            <person name="Ohm R.A."/>
            <person name="Barry K.W."/>
            <person name="Spatafora J."/>
            <person name="Grigoriev I.V."/>
            <person name="Martin F.M."/>
            <person name="Pujade-Renaud V."/>
        </authorList>
    </citation>
    <scope>NUCLEOTIDE SEQUENCE [LARGE SCALE GENOMIC DNA]</scope>
    <source>
        <strain evidence="4 5">Philippines</strain>
    </source>
</reference>
<evidence type="ECO:0000313" key="5">
    <source>
        <dbReference type="Proteomes" id="UP000240883"/>
    </source>
</evidence>
<dbReference type="AlphaFoldDB" id="A0A2T2NAJ5"/>
<keyword evidence="5" id="KW-1185">Reference proteome</keyword>
<dbReference type="EMBL" id="KZ678141">
    <property type="protein sequence ID" value="PSN62465.1"/>
    <property type="molecule type" value="Genomic_DNA"/>
</dbReference>
<dbReference type="Gene3D" id="3.40.50.720">
    <property type="entry name" value="NAD(P)-binding Rossmann-like Domain"/>
    <property type="match status" value="1"/>
</dbReference>
<keyword evidence="2" id="KW-0560">Oxidoreductase</keyword>
<dbReference type="STRING" id="1448308.A0A2T2NAJ5"/>
<gene>
    <name evidence="4" type="ORF">BS50DRAFT_119653</name>
</gene>
<dbReference type="PANTHER" id="PTHR24320">
    <property type="entry name" value="RETINOL DEHYDROGENASE"/>
    <property type="match status" value="1"/>
</dbReference>
<dbReference type="PRINTS" id="PR00081">
    <property type="entry name" value="GDHRDH"/>
</dbReference>
<dbReference type="Pfam" id="PF00106">
    <property type="entry name" value="adh_short"/>
    <property type="match status" value="1"/>
</dbReference>
<dbReference type="PRINTS" id="PR00080">
    <property type="entry name" value="SDRFAMILY"/>
</dbReference>